<dbReference type="GO" id="GO:0007165">
    <property type="term" value="P:signal transduction"/>
    <property type="evidence" value="ECO:0007669"/>
    <property type="project" value="UniProtKB-KW"/>
</dbReference>
<dbReference type="CDD" id="cd06225">
    <property type="entry name" value="HAMP"/>
    <property type="match status" value="1"/>
</dbReference>
<dbReference type="Gene3D" id="1.10.287.950">
    <property type="entry name" value="Methyl-accepting chemotaxis protein"/>
    <property type="match status" value="1"/>
</dbReference>
<dbReference type="InterPro" id="IPR004089">
    <property type="entry name" value="MCPsignal_dom"/>
</dbReference>
<dbReference type="PROSITE" id="PS50885">
    <property type="entry name" value="HAMP"/>
    <property type="match status" value="1"/>
</dbReference>
<dbReference type="AlphaFoldDB" id="A0A2A5JNQ4"/>
<evidence type="ECO:0000313" key="8">
    <source>
        <dbReference type="EMBL" id="PCK31066.1"/>
    </source>
</evidence>
<evidence type="ECO:0000256" key="2">
    <source>
        <dbReference type="ARBA" id="ARBA00023224"/>
    </source>
</evidence>
<gene>
    <name evidence="8" type="ORF">CEX98_13475</name>
</gene>
<keyword evidence="2 4" id="KW-0807">Transducer</keyword>
<accession>A0A2A5JNQ4</accession>
<dbReference type="PANTHER" id="PTHR32089">
    <property type="entry name" value="METHYL-ACCEPTING CHEMOTAXIS PROTEIN MCPB"/>
    <property type="match status" value="1"/>
</dbReference>
<evidence type="ECO:0000313" key="9">
    <source>
        <dbReference type="Proteomes" id="UP000228621"/>
    </source>
</evidence>
<comment type="similarity">
    <text evidence="3">Belongs to the methyl-accepting chemotaxis (MCP) protein family.</text>
</comment>
<dbReference type="SUPFAM" id="SSF58104">
    <property type="entry name" value="Methyl-accepting chemotaxis protein (MCP) signaling domain"/>
    <property type="match status" value="1"/>
</dbReference>
<dbReference type="PROSITE" id="PS50111">
    <property type="entry name" value="CHEMOTAXIS_TRANSDUC_2"/>
    <property type="match status" value="1"/>
</dbReference>
<proteinExistence type="inferred from homology"/>
<evidence type="ECO:0000256" key="4">
    <source>
        <dbReference type="PROSITE-ProRule" id="PRU00284"/>
    </source>
</evidence>
<feature type="domain" description="Methyl-accepting transducer" evidence="6">
    <location>
        <begin position="389"/>
        <end position="625"/>
    </location>
</feature>
<organism evidence="8 9">
    <name type="scientific">Pseudoalteromonas piscicida</name>
    <dbReference type="NCBI Taxonomy" id="43662"/>
    <lineage>
        <taxon>Bacteria</taxon>
        <taxon>Pseudomonadati</taxon>
        <taxon>Pseudomonadota</taxon>
        <taxon>Gammaproteobacteria</taxon>
        <taxon>Alteromonadales</taxon>
        <taxon>Pseudoalteromonadaceae</taxon>
        <taxon>Pseudoalteromonas</taxon>
    </lineage>
</organism>
<feature type="transmembrane region" description="Helical" evidence="5">
    <location>
        <begin position="309"/>
        <end position="330"/>
    </location>
</feature>
<dbReference type="InterPro" id="IPR003660">
    <property type="entry name" value="HAMP_dom"/>
</dbReference>
<evidence type="ECO:0000259" key="7">
    <source>
        <dbReference type="PROSITE" id="PS50885"/>
    </source>
</evidence>
<dbReference type="EMBL" id="NKHF01000062">
    <property type="protein sequence ID" value="PCK31066.1"/>
    <property type="molecule type" value="Genomic_DNA"/>
</dbReference>
<evidence type="ECO:0000256" key="1">
    <source>
        <dbReference type="ARBA" id="ARBA00004370"/>
    </source>
</evidence>
<dbReference type="GO" id="GO:0016020">
    <property type="term" value="C:membrane"/>
    <property type="evidence" value="ECO:0007669"/>
    <property type="project" value="UniProtKB-SubCell"/>
</dbReference>
<dbReference type="RefSeq" id="WP_099642584.1">
    <property type="nucleotide sequence ID" value="NZ_NKHF01000062.1"/>
</dbReference>
<dbReference type="Proteomes" id="UP000228621">
    <property type="component" value="Unassembled WGS sequence"/>
</dbReference>
<evidence type="ECO:0000259" key="6">
    <source>
        <dbReference type="PROSITE" id="PS50111"/>
    </source>
</evidence>
<feature type="domain" description="HAMP" evidence="7">
    <location>
        <begin position="331"/>
        <end position="384"/>
    </location>
</feature>
<dbReference type="GO" id="GO:0006935">
    <property type="term" value="P:chemotaxis"/>
    <property type="evidence" value="ECO:0007669"/>
    <property type="project" value="UniProtKB-ARBA"/>
</dbReference>
<keyword evidence="5" id="KW-1133">Transmembrane helix</keyword>
<keyword evidence="5" id="KW-0812">Transmembrane</keyword>
<dbReference type="InterPro" id="IPR013587">
    <property type="entry name" value="Nitrate/nitrite_sensing"/>
</dbReference>
<comment type="caution">
    <text evidence="8">The sequence shown here is derived from an EMBL/GenBank/DDBJ whole genome shotgun (WGS) entry which is preliminary data.</text>
</comment>
<protein>
    <submittedName>
        <fullName evidence="8">Chemotaxis protein</fullName>
    </submittedName>
</protein>
<keyword evidence="5" id="KW-0472">Membrane</keyword>
<evidence type="ECO:0000256" key="3">
    <source>
        <dbReference type="ARBA" id="ARBA00029447"/>
    </source>
</evidence>
<evidence type="ECO:0000256" key="5">
    <source>
        <dbReference type="SAM" id="Phobius"/>
    </source>
</evidence>
<dbReference type="SMART" id="SM00283">
    <property type="entry name" value="MA"/>
    <property type="match status" value="1"/>
</dbReference>
<dbReference type="Pfam" id="PF08376">
    <property type="entry name" value="NIT"/>
    <property type="match status" value="1"/>
</dbReference>
<dbReference type="OrthoDB" id="2489132at2"/>
<comment type="subcellular location">
    <subcellularLocation>
        <location evidence="1">Membrane</location>
    </subcellularLocation>
</comment>
<sequence>MGILNRFSIMQLTLISSISLLTLLLLLVGKNVFNNWQTYAAAEQDIKYVILLDAIEKVAHHHAVERGLSAGFLGNPNAQNKSKVDAQRTKADDSIATLKAISTTQLKDDRNVQKWLPYIFNVEREKSRIRREVDSKNGTNAFAYYSKLNQVALNTAAKIQSYVADRKLSSELSVALLIAQSKERLGQIRGKVNGVLAKKAISNTLKDDIKYYRQQLDLSLQQLETALEGSRLDNIQDFLTGTDTSEFNQVLDQLNHSGPIDFSTLPSSSQWFTSATQRIGKLKSKLDVVWQETIADSQQNKSDIAFESILLFAVFTFVLLLIVVVNLHLIRSLRSELSQLTSILKRVAEEGDLTLDMRLNTRDELGQISESIYNTIYAFKDLMVGLSKSVEVGTELGEKMHIAASNVNDDAQKTQEMASSIAVAIEEMAATSQEIAKLAQDTLDASDQLNSESEQLLSDNQKNLATMQTLSNSMNEVDAMAASMEKQVSEINTILDSIRSVAEQTNLLALNAAIEAARAGEHGRGFAVVADEVRGLANNSKQSSEQISTLLLSLSEISQNVVKSIRENTQLTQNTMTEVEETRQVSLRVNEHSAHVEKLTTSVATAACEQSEVANDISQNTAAVLEAANHELDTSKKLNTLFKDMKLNSDTLQRTMDIFKIDKN</sequence>
<name>A0A2A5JNQ4_PSEO7</name>
<dbReference type="Pfam" id="PF00015">
    <property type="entry name" value="MCPsignal"/>
    <property type="match status" value="1"/>
</dbReference>
<dbReference type="PANTHER" id="PTHR32089:SF112">
    <property type="entry name" value="LYSOZYME-LIKE PROTEIN-RELATED"/>
    <property type="match status" value="1"/>
</dbReference>
<keyword evidence="9" id="KW-1185">Reference proteome</keyword>
<reference evidence="9" key="1">
    <citation type="journal article" date="2019" name="Genome Announc.">
        <title>Draft Genome Sequence of Pseudoalteromonas piscicida Strain 36Y ROTHPW, an Hypersaline Seawater Isolate from the South Coast of Sonora, Mexico.</title>
        <authorList>
            <person name="Sanchez-Diaz R."/>
            <person name="Molina-Garza Z.J."/>
            <person name="Cruz-Suarez L.E."/>
            <person name="Selvin J."/>
            <person name="Kiran G.S."/>
            <person name="Ibarra-Gamez J.C."/>
            <person name="Gomez-Gil B."/>
            <person name="Galaviz-Silva L."/>
        </authorList>
    </citation>
    <scope>NUCLEOTIDE SEQUENCE [LARGE SCALE GENOMIC DNA]</scope>
    <source>
        <strain evidence="9">36Y_RITHPW</strain>
    </source>
</reference>